<dbReference type="Gene3D" id="1.20.120.620">
    <property type="entry name" value="Backbone structure of the membrane domain of e. Coli histidine kinase receptor kdpd"/>
    <property type="match status" value="1"/>
</dbReference>
<dbReference type="InterPro" id="IPR005467">
    <property type="entry name" value="His_kinase_dom"/>
</dbReference>
<comment type="subcellular location">
    <subcellularLocation>
        <location evidence="2">Membrane</location>
        <topology evidence="2">Multi-pass membrane protein</topology>
    </subcellularLocation>
</comment>
<dbReference type="GO" id="GO:0005886">
    <property type="term" value="C:plasma membrane"/>
    <property type="evidence" value="ECO:0007669"/>
    <property type="project" value="TreeGrafter"/>
</dbReference>
<comment type="catalytic activity">
    <reaction evidence="1">
        <text>ATP + protein L-histidine = ADP + protein N-phospho-L-histidine.</text>
        <dbReference type="EC" id="2.7.13.3"/>
    </reaction>
</comment>
<keyword evidence="9" id="KW-0067">ATP-binding</keyword>
<dbReference type="EC" id="2.7.13.3" evidence="3"/>
<evidence type="ECO:0000256" key="8">
    <source>
        <dbReference type="ARBA" id="ARBA00022777"/>
    </source>
</evidence>
<feature type="transmembrane region" description="Helical" evidence="13">
    <location>
        <begin position="57"/>
        <end position="74"/>
    </location>
</feature>
<keyword evidence="6 13" id="KW-0812">Transmembrane</keyword>
<name>A0A656HF49_THINJ</name>
<dbReference type="Pfam" id="PF00512">
    <property type="entry name" value="HisKA"/>
    <property type="match status" value="1"/>
</dbReference>
<keyword evidence="5" id="KW-0808">Transferase</keyword>
<dbReference type="InterPro" id="IPR025201">
    <property type="entry name" value="KdpD_TM"/>
</dbReference>
<feature type="transmembrane region" description="Helical" evidence="13">
    <location>
        <begin position="108"/>
        <end position="127"/>
    </location>
</feature>
<dbReference type="PANTHER" id="PTHR45569:SF1">
    <property type="entry name" value="SENSOR PROTEIN KDPD"/>
    <property type="match status" value="1"/>
</dbReference>
<keyword evidence="12 13" id="KW-0472">Membrane</keyword>
<keyword evidence="16" id="KW-1185">Reference proteome</keyword>
<dbReference type="EMBL" id="JH651384">
    <property type="protein sequence ID" value="EIJ34983.1"/>
    <property type="molecule type" value="Genomic_DNA"/>
</dbReference>
<reference evidence="16" key="1">
    <citation type="journal article" date="2011" name="Stand. Genomic Sci.">
        <title>Genome sequence of the filamentous, gliding Thiothrix nivea neotype strain (JP2(T)).</title>
        <authorList>
            <person name="Lapidus A."/>
            <person name="Nolan M."/>
            <person name="Lucas S."/>
            <person name="Glavina Del Rio T."/>
            <person name="Tice H."/>
            <person name="Cheng J.F."/>
            <person name="Tapia R."/>
            <person name="Han C."/>
            <person name="Goodwin L."/>
            <person name="Pitluck S."/>
            <person name="Liolios K."/>
            <person name="Pagani I."/>
            <person name="Ivanova N."/>
            <person name="Huntemann M."/>
            <person name="Mavromatis K."/>
            <person name="Mikhailova N."/>
            <person name="Pati A."/>
            <person name="Chen A."/>
            <person name="Palaniappan K."/>
            <person name="Land M."/>
            <person name="Brambilla E.M."/>
            <person name="Rohde M."/>
            <person name="Abt B."/>
            <person name="Verbarg S."/>
            <person name="Goker M."/>
            <person name="Bristow J."/>
            <person name="Eisen J.A."/>
            <person name="Markowitz V."/>
            <person name="Hugenholtz P."/>
            <person name="Kyrpides N.C."/>
            <person name="Klenk H.P."/>
            <person name="Woyke T."/>
        </authorList>
    </citation>
    <scope>NUCLEOTIDE SEQUENCE [LARGE SCALE GENOMIC DNA]</scope>
    <source>
        <strain evidence="16">ATCC 35100 / DSM 5205 / JP2</strain>
    </source>
</reference>
<dbReference type="SMART" id="SM00387">
    <property type="entry name" value="HATPase_c"/>
    <property type="match status" value="1"/>
</dbReference>
<evidence type="ECO:0000256" key="11">
    <source>
        <dbReference type="ARBA" id="ARBA00023012"/>
    </source>
</evidence>
<feature type="transmembrane region" description="Helical" evidence="13">
    <location>
        <begin position="80"/>
        <end position="96"/>
    </location>
</feature>
<evidence type="ECO:0000256" key="4">
    <source>
        <dbReference type="ARBA" id="ARBA00022553"/>
    </source>
</evidence>
<accession>A0A656HF49</accession>
<keyword evidence="7" id="KW-0547">Nucleotide-binding</keyword>
<evidence type="ECO:0000256" key="10">
    <source>
        <dbReference type="ARBA" id="ARBA00022989"/>
    </source>
</evidence>
<dbReference type="InterPro" id="IPR036097">
    <property type="entry name" value="HisK_dim/P_sf"/>
</dbReference>
<dbReference type="InterPro" id="IPR038318">
    <property type="entry name" value="KdpD_sf"/>
</dbReference>
<dbReference type="PROSITE" id="PS50109">
    <property type="entry name" value="HIS_KIN"/>
    <property type="match status" value="1"/>
</dbReference>
<evidence type="ECO:0000256" key="1">
    <source>
        <dbReference type="ARBA" id="ARBA00000085"/>
    </source>
</evidence>
<keyword evidence="4" id="KW-0597">Phosphoprotein</keyword>
<evidence type="ECO:0000256" key="12">
    <source>
        <dbReference type="ARBA" id="ARBA00023136"/>
    </source>
</evidence>
<gene>
    <name evidence="15" type="ORF">Thini_2437</name>
</gene>
<dbReference type="Gene3D" id="3.30.565.10">
    <property type="entry name" value="Histidine kinase-like ATPase, C-terminal domain"/>
    <property type="match status" value="1"/>
</dbReference>
<dbReference type="GO" id="GO:0005524">
    <property type="term" value="F:ATP binding"/>
    <property type="evidence" value="ECO:0007669"/>
    <property type="project" value="UniProtKB-KW"/>
</dbReference>
<organism evidence="15 16">
    <name type="scientific">Thiothrix nivea (strain ATCC 35100 / DSM 5205 / JP2)</name>
    <dbReference type="NCBI Taxonomy" id="870187"/>
    <lineage>
        <taxon>Bacteria</taxon>
        <taxon>Pseudomonadati</taxon>
        <taxon>Pseudomonadota</taxon>
        <taxon>Gammaproteobacteria</taxon>
        <taxon>Thiotrichales</taxon>
        <taxon>Thiotrichaceae</taxon>
        <taxon>Thiothrix</taxon>
    </lineage>
</organism>
<dbReference type="AlphaFoldDB" id="A0A656HF49"/>
<keyword evidence="11" id="KW-0902">Two-component regulatory system</keyword>
<evidence type="ECO:0000256" key="9">
    <source>
        <dbReference type="ARBA" id="ARBA00022840"/>
    </source>
</evidence>
<evidence type="ECO:0000256" key="2">
    <source>
        <dbReference type="ARBA" id="ARBA00004141"/>
    </source>
</evidence>
<evidence type="ECO:0000259" key="14">
    <source>
        <dbReference type="PROSITE" id="PS50109"/>
    </source>
</evidence>
<dbReference type="Pfam" id="PF02518">
    <property type="entry name" value="HATPase_c"/>
    <property type="match status" value="1"/>
</dbReference>
<sequence>MATGGLPRNMLMSNAEIRFLRLQPGSIVGWQAYAVACLATLLVAALTFPFHDDMGNANVVMLFLLEVFLCALWLGQKPSLAAALLAVFLFDFFFVPPKYALLTNSLKYSVMLVVMLLVALLTGQLAARLLTQNRELLASEERTRSLYRMARELAGAGDLAQVDAIAAHYPANAATASLLDIARQRLHYADLAHASHLQVESERLRNSILSSLSHDLRTPLTALVGLTETLNLQGQALSPAQQDMVEAVHEQSVRLAGMVGKLLDLARLSSGKLRLRKEWQSLADVTGTALDLLEPSLASHPLTVAIPTDFPLLEFDAVLMERVIGNLVENAAKYTPAGAPIELSASVTEGWADICVRDRGPGFPADMLADGQPMAARAKGGLGLAICSAILKAHNTELTLEQCLGGGACARFSLPLGNPRQPWMKTKSWKRSLCHEWQFRTDCGR</sequence>
<dbReference type="InterPro" id="IPR036890">
    <property type="entry name" value="HATPase_C_sf"/>
</dbReference>
<dbReference type="Gene3D" id="1.10.287.130">
    <property type="match status" value="1"/>
</dbReference>
<feature type="transmembrane region" description="Helical" evidence="13">
    <location>
        <begin position="30"/>
        <end position="50"/>
    </location>
</feature>
<proteinExistence type="predicted"/>
<dbReference type="SUPFAM" id="SSF47384">
    <property type="entry name" value="Homodimeric domain of signal transducing histidine kinase"/>
    <property type="match status" value="1"/>
</dbReference>
<dbReference type="GO" id="GO:0000155">
    <property type="term" value="F:phosphorelay sensor kinase activity"/>
    <property type="evidence" value="ECO:0007669"/>
    <property type="project" value="InterPro"/>
</dbReference>
<dbReference type="InterPro" id="IPR003661">
    <property type="entry name" value="HisK_dim/P_dom"/>
</dbReference>
<protein>
    <recommendedName>
        <fullName evidence="3">histidine kinase</fullName>
        <ecNumber evidence="3">2.7.13.3</ecNumber>
    </recommendedName>
</protein>
<evidence type="ECO:0000313" key="15">
    <source>
        <dbReference type="EMBL" id="EIJ34983.1"/>
    </source>
</evidence>
<dbReference type="OrthoDB" id="9806130at2"/>
<dbReference type="Pfam" id="PF13493">
    <property type="entry name" value="DUF4118"/>
    <property type="match status" value="1"/>
</dbReference>
<evidence type="ECO:0000256" key="3">
    <source>
        <dbReference type="ARBA" id="ARBA00012438"/>
    </source>
</evidence>
<dbReference type="PANTHER" id="PTHR45569">
    <property type="entry name" value="SENSOR PROTEIN KDPD"/>
    <property type="match status" value="1"/>
</dbReference>
<dbReference type="SMART" id="SM00388">
    <property type="entry name" value="HisKA"/>
    <property type="match status" value="1"/>
</dbReference>
<dbReference type="CDD" id="cd00082">
    <property type="entry name" value="HisKA"/>
    <property type="match status" value="1"/>
</dbReference>
<evidence type="ECO:0000256" key="6">
    <source>
        <dbReference type="ARBA" id="ARBA00022692"/>
    </source>
</evidence>
<dbReference type="InterPro" id="IPR003594">
    <property type="entry name" value="HATPase_dom"/>
</dbReference>
<evidence type="ECO:0000256" key="7">
    <source>
        <dbReference type="ARBA" id="ARBA00022741"/>
    </source>
</evidence>
<keyword evidence="10 13" id="KW-1133">Transmembrane helix</keyword>
<evidence type="ECO:0000313" key="16">
    <source>
        <dbReference type="Proteomes" id="UP000005317"/>
    </source>
</evidence>
<dbReference type="Proteomes" id="UP000005317">
    <property type="component" value="Unassembled WGS sequence"/>
</dbReference>
<evidence type="ECO:0000256" key="5">
    <source>
        <dbReference type="ARBA" id="ARBA00022679"/>
    </source>
</evidence>
<keyword evidence="8 15" id="KW-0418">Kinase</keyword>
<dbReference type="SUPFAM" id="SSF55874">
    <property type="entry name" value="ATPase domain of HSP90 chaperone/DNA topoisomerase II/histidine kinase"/>
    <property type="match status" value="1"/>
</dbReference>
<feature type="domain" description="Histidine kinase" evidence="14">
    <location>
        <begin position="211"/>
        <end position="418"/>
    </location>
</feature>
<dbReference type="InterPro" id="IPR052023">
    <property type="entry name" value="Histidine_kinase_KdpD"/>
</dbReference>
<evidence type="ECO:0000256" key="13">
    <source>
        <dbReference type="SAM" id="Phobius"/>
    </source>
</evidence>